<accession>A0A1Q9BQL5</accession>
<sequence>MEPEGSWVNFATRAAAAYNVIQFANKQTAAANWTMIVMMYLKGIGFRHTLVLKKFAQVLKSLAAHRAGPTTQMPRRHPVARVLKLSQGRGDDCTTVGREINMHPGMSQLQEVLKQWTDVLEAKVVTELMKLPECTAETGAIDFQDYLYLVEQQILGRSLELSCLFDKV</sequence>
<protein>
    <submittedName>
        <fullName evidence="1">Uncharacterized protein</fullName>
    </submittedName>
</protein>
<dbReference type="EMBL" id="LSRX01006789">
    <property type="protein sequence ID" value="OLP72982.1"/>
    <property type="molecule type" value="Genomic_DNA"/>
</dbReference>
<proteinExistence type="predicted"/>
<evidence type="ECO:0000313" key="2">
    <source>
        <dbReference type="Proteomes" id="UP000186817"/>
    </source>
</evidence>
<dbReference type="AlphaFoldDB" id="A0A1Q9BQL5"/>
<evidence type="ECO:0000313" key="1">
    <source>
        <dbReference type="EMBL" id="OLP72982.1"/>
    </source>
</evidence>
<reference evidence="1 2" key="1">
    <citation type="submission" date="2016-02" db="EMBL/GenBank/DDBJ databases">
        <title>Genome analysis of coral dinoflagellate symbionts highlights evolutionary adaptations to a symbiotic lifestyle.</title>
        <authorList>
            <person name="Aranda M."/>
            <person name="Li Y."/>
            <person name="Liew Y.J."/>
            <person name="Baumgarten S."/>
            <person name="Simakov O."/>
            <person name="Wilson M."/>
            <person name="Piel J."/>
            <person name="Ashoor H."/>
            <person name="Bougouffa S."/>
            <person name="Bajic V.B."/>
            <person name="Ryu T."/>
            <person name="Ravasi T."/>
            <person name="Bayer T."/>
            <person name="Micklem G."/>
            <person name="Kim H."/>
            <person name="Bhak J."/>
            <person name="Lajeunesse T.C."/>
            <person name="Voolstra C.R."/>
        </authorList>
    </citation>
    <scope>NUCLEOTIDE SEQUENCE [LARGE SCALE GENOMIC DNA]</scope>
    <source>
        <strain evidence="1 2">CCMP2467</strain>
    </source>
</reference>
<comment type="caution">
    <text evidence="1">The sequence shown here is derived from an EMBL/GenBank/DDBJ whole genome shotgun (WGS) entry which is preliminary data.</text>
</comment>
<gene>
    <name evidence="1" type="ORF">AK812_SmicGene47973</name>
</gene>
<dbReference type="OrthoDB" id="410484at2759"/>
<organism evidence="1 2">
    <name type="scientific">Symbiodinium microadriaticum</name>
    <name type="common">Dinoflagellate</name>
    <name type="synonym">Zooxanthella microadriatica</name>
    <dbReference type="NCBI Taxonomy" id="2951"/>
    <lineage>
        <taxon>Eukaryota</taxon>
        <taxon>Sar</taxon>
        <taxon>Alveolata</taxon>
        <taxon>Dinophyceae</taxon>
        <taxon>Suessiales</taxon>
        <taxon>Symbiodiniaceae</taxon>
        <taxon>Symbiodinium</taxon>
    </lineage>
</organism>
<name>A0A1Q9BQL5_SYMMI</name>
<keyword evidence="2" id="KW-1185">Reference proteome</keyword>
<dbReference type="Proteomes" id="UP000186817">
    <property type="component" value="Unassembled WGS sequence"/>
</dbReference>